<protein>
    <recommendedName>
        <fullName evidence="1">Arc-like DNA binding domain-containing protein</fullName>
    </recommendedName>
</protein>
<dbReference type="AlphaFoldDB" id="A0A0R1RG15"/>
<dbReference type="Proteomes" id="UP000051697">
    <property type="component" value="Unassembled WGS sequence"/>
</dbReference>
<dbReference type="PATRIC" id="fig|1423778.4.peg.1330"/>
<accession>A0A0R1RG15</accession>
<gene>
    <name evidence="2" type="ORF">FC70_GL001296</name>
</gene>
<name>A0A0R1RG15_9LACO</name>
<evidence type="ECO:0000313" key="3">
    <source>
        <dbReference type="Proteomes" id="UP000051697"/>
    </source>
</evidence>
<feature type="domain" description="Arc-like DNA binding" evidence="1">
    <location>
        <begin position="4"/>
        <end position="44"/>
    </location>
</feature>
<evidence type="ECO:0000259" key="1">
    <source>
        <dbReference type="Pfam" id="PF03869"/>
    </source>
</evidence>
<dbReference type="GO" id="GO:0006355">
    <property type="term" value="P:regulation of DNA-templated transcription"/>
    <property type="evidence" value="ECO:0007669"/>
    <property type="project" value="InterPro"/>
</dbReference>
<organism evidence="2 3">
    <name type="scientific">Paucilactobacillus oligofermentans DSM 15707 = LMG 22743</name>
    <dbReference type="NCBI Taxonomy" id="1423778"/>
    <lineage>
        <taxon>Bacteria</taxon>
        <taxon>Bacillati</taxon>
        <taxon>Bacillota</taxon>
        <taxon>Bacilli</taxon>
        <taxon>Lactobacillales</taxon>
        <taxon>Lactobacillaceae</taxon>
        <taxon>Paucilactobacillus</taxon>
    </lineage>
</organism>
<reference evidence="2 3" key="1">
    <citation type="journal article" date="2015" name="Genome Announc.">
        <title>Expanding the biotechnology potential of lactobacilli through comparative genomics of 213 strains and associated genera.</title>
        <authorList>
            <person name="Sun Z."/>
            <person name="Harris H.M."/>
            <person name="McCann A."/>
            <person name="Guo C."/>
            <person name="Argimon S."/>
            <person name="Zhang W."/>
            <person name="Yang X."/>
            <person name="Jeffery I.B."/>
            <person name="Cooney J.C."/>
            <person name="Kagawa T.F."/>
            <person name="Liu W."/>
            <person name="Song Y."/>
            <person name="Salvetti E."/>
            <person name="Wrobel A."/>
            <person name="Rasinkangas P."/>
            <person name="Parkhill J."/>
            <person name="Rea M.C."/>
            <person name="O'Sullivan O."/>
            <person name="Ritari J."/>
            <person name="Douillard F.P."/>
            <person name="Paul Ross R."/>
            <person name="Yang R."/>
            <person name="Briner A.E."/>
            <person name="Felis G.E."/>
            <person name="de Vos W.M."/>
            <person name="Barrangou R."/>
            <person name="Klaenhammer T.R."/>
            <person name="Caufield P.W."/>
            <person name="Cui Y."/>
            <person name="Zhang H."/>
            <person name="O'Toole P.W."/>
        </authorList>
    </citation>
    <scope>NUCLEOTIDE SEQUENCE [LARGE SCALE GENOMIC DNA]</scope>
    <source>
        <strain evidence="2 3">DSM 15707</strain>
    </source>
</reference>
<proteinExistence type="predicted"/>
<keyword evidence="3" id="KW-1185">Reference proteome</keyword>
<dbReference type="SUPFAM" id="SSF47598">
    <property type="entry name" value="Ribbon-helix-helix"/>
    <property type="match status" value="1"/>
</dbReference>
<dbReference type="STRING" id="1423778.FC70_GL001296"/>
<dbReference type="InterPro" id="IPR013321">
    <property type="entry name" value="Arc_rbn_hlx_hlx"/>
</dbReference>
<dbReference type="OrthoDB" id="2141513at2"/>
<dbReference type="Gene3D" id="1.10.1220.10">
    <property type="entry name" value="Met repressor-like"/>
    <property type="match status" value="1"/>
</dbReference>
<dbReference type="KEGG" id="lol:LACOL_0010"/>
<dbReference type="Pfam" id="PF03869">
    <property type="entry name" value="Arc"/>
    <property type="match status" value="1"/>
</dbReference>
<dbReference type="RefSeq" id="WP_057890219.1">
    <property type="nucleotide sequence ID" value="NZ_AZFE01000031.1"/>
</dbReference>
<dbReference type="GO" id="GO:0003677">
    <property type="term" value="F:DNA binding"/>
    <property type="evidence" value="ECO:0007669"/>
    <property type="project" value="InterPro"/>
</dbReference>
<evidence type="ECO:0000313" key="2">
    <source>
        <dbReference type="EMBL" id="KRL55692.1"/>
    </source>
</evidence>
<sequence>MAEDKKKFLLRLDQDLYDHLSETAQQKNRSINAHIEHILEESVKGKSFEQRQITGQVVNGKDIDQNTGLVQVRGIYYRYLTSDNSLAEEAAQYAIVDAVGNILTLRKI</sequence>
<comment type="caution">
    <text evidence="2">The sequence shown here is derived from an EMBL/GenBank/DDBJ whole genome shotgun (WGS) entry which is preliminary data.</text>
</comment>
<dbReference type="EMBL" id="AZFE01000031">
    <property type="protein sequence ID" value="KRL55692.1"/>
    <property type="molecule type" value="Genomic_DNA"/>
</dbReference>
<dbReference type="InterPro" id="IPR010985">
    <property type="entry name" value="Ribbon_hlx_hlx"/>
</dbReference>
<dbReference type="InterPro" id="IPR005569">
    <property type="entry name" value="Arc_DNA-bd_dom"/>
</dbReference>